<dbReference type="SUPFAM" id="SSF51905">
    <property type="entry name" value="FAD/NAD(P)-binding domain"/>
    <property type="match status" value="1"/>
</dbReference>
<keyword evidence="3" id="KW-0274">FAD</keyword>
<dbReference type="InterPro" id="IPR006076">
    <property type="entry name" value="FAD-dep_OxRdtase"/>
</dbReference>
<evidence type="ECO:0000256" key="7">
    <source>
        <dbReference type="ARBA" id="ARBA00038878"/>
    </source>
</evidence>
<comment type="cofactor">
    <cofactor evidence="1">
        <name>FAD</name>
        <dbReference type="ChEBI" id="CHEBI:57692"/>
    </cofactor>
</comment>
<dbReference type="PANTHER" id="PTHR43104:SF4">
    <property type="entry name" value="L-2-HYDROXYGLUTARATE DEHYDROGENASE, MITOCHONDRIAL"/>
    <property type="match status" value="1"/>
</dbReference>
<dbReference type="AlphaFoldDB" id="A0A072PDZ9"/>
<evidence type="ECO:0000313" key="10">
    <source>
        <dbReference type="EMBL" id="KEF57533.1"/>
    </source>
</evidence>
<evidence type="ECO:0000259" key="9">
    <source>
        <dbReference type="Pfam" id="PF01266"/>
    </source>
</evidence>
<protein>
    <recommendedName>
        <fullName evidence="8">L-2-hydroxyglutarate dehydrogenase, mitochondrial</fullName>
        <ecNumber evidence="7">1.1.99.2</ecNumber>
    </recommendedName>
</protein>
<reference evidence="10 11" key="1">
    <citation type="submission" date="2013-03" db="EMBL/GenBank/DDBJ databases">
        <title>The Genome Sequence of Exophiala aquamarina CBS 119918.</title>
        <authorList>
            <consortium name="The Broad Institute Genomics Platform"/>
            <person name="Cuomo C."/>
            <person name="de Hoog S."/>
            <person name="Gorbushina A."/>
            <person name="Walker B."/>
            <person name="Young S.K."/>
            <person name="Zeng Q."/>
            <person name="Gargeya S."/>
            <person name="Fitzgerald M."/>
            <person name="Haas B."/>
            <person name="Abouelleil A."/>
            <person name="Allen A.W."/>
            <person name="Alvarado L."/>
            <person name="Arachchi H.M."/>
            <person name="Berlin A.M."/>
            <person name="Chapman S.B."/>
            <person name="Gainer-Dewar J."/>
            <person name="Goldberg J."/>
            <person name="Griggs A."/>
            <person name="Gujja S."/>
            <person name="Hansen M."/>
            <person name="Howarth C."/>
            <person name="Imamovic A."/>
            <person name="Ireland A."/>
            <person name="Larimer J."/>
            <person name="McCowan C."/>
            <person name="Murphy C."/>
            <person name="Pearson M."/>
            <person name="Poon T.W."/>
            <person name="Priest M."/>
            <person name="Roberts A."/>
            <person name="Saif S."/>
            <person name="Shea T."/>
            <person name="Sisk P."/>
            <person name="Sykes S."/>
            <person name="Wortman J."/>
            <person name="Nusbaum C."/>
            <person name="Birren B."/>
        </authorList>
    </citation>
    <scope>NUCLEOTIDE SEQUENCE [LARGE SCALE GENOMIC DNA]</scope>
    <source>
        <strain evidence="10 11">CBS 119918</strain>
    </source>
</reference>
<dbReference type="GeneID" id="25280376"/>
<dbReference type="STRING" id="1182545.A0A072PDZ9"/>
<evidence type="ECO:0000256" key="6">
    <source>
        <dbReference type="ARBA" id="ARBA00037941"/>
    </source>
</evidence>
<evidence type="ECO:0000256" key="8">
    <source>
        <dbReference type="ARBA" id="ARBA00041137"/>
    </source>
</evidence>
<evidence type="ECO:0000256" key="5">
    <source>
        <dbReference type="ARBA" id="ARBA00036066"/>
    </source>
</evidence>
<dbReference type="InterPro" id="IPR036188">
    <property type="entry name" value="FAD/NAD-bd_sf"/>
</dbReference>
<dbReference type="OrthoDB" id="498204at2759"/>
<dbReference type="Proteomes" id="UP000027920">
    <property type="component" value="Unassembled WGS sequence"/>
</dbReference>
<organism evidence="10 11">
    <name type="scientific">Exophiala aquamarina CBS 119918</name>
    <dbReference type="NCBI Taxonomy" id="1182545"/>
    <lineage>
        <taxon>Eukaryota</taxon>
        <taxon>Fungi</taxon>
        <taxon>Dikarya</taxon>
        <taxon>Ascomycota</taxon>
        <taxon>Pezizomycotina</taxon>
        <taxon>Eurotiomycetes</taxon>
        <taxon>Chaetothyriomycetidae</taxon>
        <taxon>Chaetothyriales</taxon>
        <taxon>Herpotrichiellaceae</taxon>
        <taxon>Exophiala</taxon>
    </lineage>
</organism>
<dbReference type="RefSeq" id="XP_013260123.1">
    <property type="nucleotide sequence ID" value="XM_013404669.1"/>
</dbReference>
<evidence type="ECO:0000256" key="1">
    <source>
        <dbReference type="ARBA" id="ARBA00001974"/>
    </source>
</evidence>
<evidence type="ECO:0000256" key="4">
    <source>
        <dbReference type="ARBA" id="ARBA00023002"/>
    </source>
</evidence>
<evidence type="ECO:0000256" key="3">
    <source>
        <dbReference type="ARBA" id="ARBA00022827"/>
    </source>
</evidence>
<dbReference type="EMBL" id="AMGV01000004">
    <property type="protein sequence ID" value="KEF57533.1"/>
    <property type="molecule type" value="Genomic_DNA"/>
</dbReference>
<dbReference type="Pfam" id="PF01266">
    <property type="entry name" value="DAO"/>
    <property type="match status" value="1"/>
</dbReference>
<name>A0A072PDZ9_9EURO</name>
<comment type="catalytic activity">
    <reaction evidence="5">
        <text>(S)-2-hydroxyglutarate + A = 2-oxoglutarate + AH2</text>
        <dbReference type="Rhea" id="RHEA:21252"/>
        <dbReference type="ChEBI" id="CHEBI:13193"/>
        <dbReference type="ChEBI" id="CHEBI:16782"/>
        <dbReference type="ChEBI" id="CHEBI:16810"/>
        <dbReference type="ChEBI" id="CHEBI:17499"/>
        <dbReference type="EC" id="1.1.99.2"/>
    </reaction>
</comment>
<dbReference type="PANTHER" id="PTHR43104">
    <property type="entry name" value="L-2-HYDROXYGLUTARATE DEHYDROGENASE, MITOCHONDRIAL"/>
    <property type="match status" value="1"/>
</dbReference>
<accession>A0A072PDZ9</accession>
<keyword evidence="2" id="KW-0285">Flavoprotein</keyword>
<feature type="domain" description="FAD dependent oxidoreductase" evidence="9">
    <location>
        <begin position="45"/>
        <end position="417"/>
    </location>
</feature>
<evidence type="ECO:0000256" key="2">
    <source>
        <dbReference type="ARBA" id="ARBA00022630"/>
    </source>
</evidence>
<gene>
    <name evidence="10" type="ORF">A1O9_05450</name>
</gene>
<dbReference type="GO" id="GO:0047545">
    <property type="term" value="F:(S)-2-hydroxyglutarate dehydrogenase activity"/>
    <property type="evidence" value="ECO:0007669"/>
    <property type="project" value="UniProtKB-EC"/>
</dbReference>
<proteinExistence type="inferred from homology"/>
<evidence type="ECO:0000313" key="11">
    <source>
        <dbReference type="Proteomes" id="UP000027920"/>
    </source>
</evidence>
<sequence>MASLPSLPRVGYRVLSVSSLSSSRTTARSRAFSTSKALDADFTHAVIGAGAVGLAVARQLATRSGTSTILIERHDAVGTETSSRNSEVIHAGLYYGRGTLKTRLCIRGKELLYALASANDIPHRRTKKWIIAQDAQQMEQLHRLHEFSQTIDVPTHFLSREEISRQEPDVRAGAGVLESPTTGIIDSHAFMAYLQGSFEERGGEEVLNTVVTAIEKLGHGEGPGYAITTRSRDGAGGEDTITAETVINSAGLGAITVSNMLLPAERHLTPFYAKGSYFSYASGHPKPQTLLYPAPVPGLGGLGTHLTLDIAGRVRFGPDVEWVDDPSDLSPNPARLAAALDMIQSYLPGIRRDAVDLDYCGIRPKLARGASGTYGKDGTGFQDFLIREEEGYAGFVNLLGIESPGLTSALAIAEAVQDILYGEKATA</sequence>
<dbReference type="VEuPathDB" id="FungiDB:A1O9_05450"/>
<dbReference type="HOGENOM" id="CLU_024775_1_0_1"/>
<dbReference type="Gene3D" id="3.30.9.10">
    <property type="entry name" value="D-Amino Acid Oxidase, subunit A, domain 2"/>
    <property type="match status" value="1"/>
</dbReference>
<keyword evidence="4" id="KW-0560">Oxidoreductase</keyword>
<keyword evidence="11" id="KW-1185">Reference proteome</keyword>
<dbReference type="Gene3D" id="3.50.50.60">
    <property type="entry name" value="FAD/NAD(P)-binding domain"/>
    <property type="match status" value="1"/>
</dbReference>
<comment type="similarity">
    <text evidence="6">Belongs to the L2HGDH family.</text>
</comment>
<dbReference type="EC" id="1.1.99.2" evidence="7"/>
<comment type="caution">
    <text evidence="10">The sequence shown here is derived from an EMBL/GenBank/DDBJ whole genome shotgun (WGS) entry which is preliminary data.</text>
</comment>